<sequence length="391" mass="41634">MEPRGLHRVRPDSPWATKDVRPVDGRSPPGAREPLQVSPGCCGPLKALLLPTLAPIQQTQVPTQITVNRCVSPLAAPAAPLTPAPHSTPASSGRSSRSAARFRRHYTILPAQLWAKKALGPGTNLPLPLPHFAYPPLVPRRGLPLPRLRQKSELPGPDRAHGAGPHSSGLTQPPTPARAPVHTPGEERRRRMGGDGAQEPPEAATVSLRCVGDAWEQALSSATLPQAALFKEPPTPWGATCPSHWAWPPGPASRSEGPDHMWRGLWPLCLRIPHSWAAARTASRGLGRSLRRLPRPGEASSSHRFLAGGAPLTQDAAQRCLCTAQGPPTPSRSAAIPRASPPPRQALGAGPGPQSQTRTLAPQGTRPAVRLRRSSTHGVPIRAQERLGWPA</sequence>
<dbReference type="Proteomes" id="UP001066276">
    <property type="component" value="Chromosome 11"/>
</dbReference>
<evidence type="ECO:0000313" key="2">
    <source>
        <dbReference type="EMBL" id="KAJ1087646.1"/>
    </source>
</evidence>
<dbReference type="AlphaFoldDB" id="A0AAV7L7N6"/>
<evidence type="ECO:0000313" key="3">
    <source>
        <dbReference type="Proteomes" id="UP001066276"/>
    </source>
</evidence>
<comment type="caution">
    <text evidence="2">The sequence shown here is derived from an EMBL/GenBank/DDBJ whole genome shotgun (WGS) entry which is preliminary data.</text>
</comment>
<organism evidence="2 3">
    <name type="scientific">Pleurodeles waltl</name>
    <name type="common">Iberian ribbed newt</name>
    <dbReference type="NCBI Taxonomy" id="8319"/>
    <lineage>
        <taxon>Eukaryota</taxon>
        <taxon>Metazoa</taxon>
        <taxon>Chordata</taxon>
        <taxon>Craniata</taxon>
        <taxon>Vertebrata</taxon>
        <taxon>Euteleostomi</taxon>
        <taxon>Amphibia</taxon>
        <taxon>Batrachia</taxon>
        <taxon>Caudata</taxon>
        <taxon>Salamandroidea</taxon>
        <taxon>Salamandridae</taxon>
        <taxon>Pleurodelinae</taxon>
        <taxon>Pleurodeles</taxon>
    </lineage>
</organism>
<protein>
    <submittedName>
        <fullName evidence="2">Uncharacterized protein</fullName>
    </submittedName>
</protein>
<evidence type="ECO:0000256" key="1">
    <source>
        <dbReference type="SAM" id="MobiDB-lite"/>
    </source>
</evidence>
<name>A0AAV7L7N6_PLEWA</name>
<gene>
    <name evidence="2" type="ORF">NDU88_000813</name>
</gene>
<proteinExistence type="predicted"/>
<feature type="region of interest" description="Disordered" evidence="1">
    <location>
        <begin position="78"/>
        <end position="99"/>
    </location>
</feature>
<feature type="compositionally biased region" description="Basic and acidic residues" evidence="1">
    <location>
        <begin position="150"/>
        <end position="161"/>
    </location>
</feature>
<reference evidence="2" key="1">
    <citation type="journal article" date="2022" name="bioRxiv">
        <title>Sequencing and chromosome-scale assembly of the giantPleurodeles waltlgenome.</title>
        <authorList>
            <person name="Brown T."/>
            <person name="Elewa A."/>
            <person name="Iarovenko S."/>
            <person name="Subramanian E."/>
            <person name="Araus A.J."/>
            <person name="Petzold A."/>
            <person name="Susuki M."/>
            <person name="Suzuki K.-i.T."/>
            <person name="Hayashi T."/>
            <person name="Toyoda A."/>
            <person name="Oliveira C."/>
            <person name="Osipova E."/>
            <person name="Leigh N.D."/>
            <person name="Simon A."/>
            <person name="Yun M.H."/>
        </authorList>
    </citation>
    <scope>NUCLEOTIDE SEQUENCE</scope>
    <source>
        <strain evidence="2">20211129_DDA</strain>
        <tissue evidence="2">Liver</tissue>
    </source>
</reference>
<accession>A0AAV7L7N6</accession>
<feature type="region of interest" description="Disordered" evidence="1">
    <location>
        <begin position="1"/>
        <end position="38"/>
    </location>
</feature>
<dbReference type="EMBL" id="JANPWB010000015">
    <property type="protein sequence ID" value="KAJ1087646.1"/>
    <property type="molecule type" value="Genomic_DNA"/>
</dbReference>
<feature type="region of interest" description="Disordered" evidence="1">
    <location>
        <begin position="147"/>
        <end position="204"/>
    </location>
</feature>
<feature type="compositionally biased region" description="Basic and acidic residues" evidence="1">
    <location>
        <begin position="1"/>
        <end position="11"/>
    </location>
</feature>
<feature type="compositionally biased region" description="Polar residues" evidence="1">
    <location>
        <begin position="353"/>
        <end position="362"/>
    </location>
</feature>
<keyword evidence="3" id="KW-1185">Reference proteome</keyword>
<feature type="region of interest" description="Disordered" evidence="1">
    <location>
        <begin position="322"/>
        <end position="391"/>
    </location>
</feature>
<feature type="compositionally biased region" description="Basic and acidic residues" evidence="1">
    <location>
        <begin position="184"/>
        <end position="193"/>
    </location>
</feature>